<proteinExistence type="predicted"/>
<reference evidence="1" key="1">
    <citation type="journal article" date="2023" name="Mol. Phylogenet. Evol.">
        <title>Genome-scale phylogeny and comparative genomics of the fungal order Sordariales.</title>
        <authorList>
            <person name="Hensen N."/>
            <person name="Bonometti L."/>
            <person name="Westerberg I."/>
            <person name="Brannstrom I.O."/>
            <person name="Guillou S."/>
            <person name="Cros-Aarteil S."/>
            <person name="Calhoun S."/>
            <person name="Haridas S."/>
            <person name="Kuo A."/>
            <person name="Mondo S."/>
            <person name="Pangilinan J."/>
            <person name="Riley R."/>
            <person name="LaButti K."/>
            <person name="Andreopoulos B."/>
            <person name="Lipzen A."/>
            <person name="Chen C."/>
            <person name="Yan M."/>
            <person name="Daum C."/>
            <person name="Ng V."/>
            <person name="Clum A."/>
            <person name="Steindorff A."/>
            <person name="Ohm R.A."/>
            <person name="Martin F."/>
            <person name="Silar P."/>
            <person name="Natvig D.O."/>
            <person name="Lalanne C."/>
            <person name="Gautier V."/>
            <person name="Ament-Velasquez S.L."/>
            <person name="Kruys A."/>
            <person name="Hutchinson M.I."/>
            <person name="Powell A.J."/>
            <person name="Barry K."/>
            <person name="Miller A.N."/>
            <person name="Grigoriev I.V."/>
            <person name="Debuchy R."/>
            <person name="Gladieux P."/>
            <person name="Hiltunen Thoren M."/>
            <person name="Johannesson H."/>
        </authorList>
    </citation>
    <scope>NUCLEOTIDE SEQUENCE</scope>
    <source>
        <strain evidence="1">CBS 359.72</strain>
    </source>
</reference>
<dbReference type="Proteomes" id="UP001303647">
    <property type="component" value="Unassembled WGS sequence"/>
</dbReference>
<dbReference type="PANTHER" id="PTHR37542">
    <property type="entry name" value="HELO DOMAIN-CONTAINING PROTEIN-RELATED"/>
    <property type="match status" value="1"/>
</dbReference>
<gene>
    <name evidence="1" type="ORF">C7999DRAFT_35884</name>
</gene>
<sequence>MEGEGAAPEYFSYKAHDLERGSKKLRSWNDQLYSILPQRLRDVVLEQGFSGYLLHDSQAARALSSLGSASAVTKTANLVLLRRQTSNAAGHDKSAIDVVTHEILRSDMFTPISSSVPALPCSHDSGNMCRVLIGWYTYPPGSYLKVVERLARLSHLLKGRHKPATLSALDSVGIVSKPNIDTIGLVFSFLAAANPTRTPVSLYQLLAHKPPRPMPTLEQRVHLASVLSGSLYTLLLARWRHKHFVSDSIVFLHDLSSAAPTALPNLTRPYVAGFKLSRPEDPGATSFALFRTGEFELYLRLIAP</sequence>
<comment type="caution">
    <text evidence="1">The sequence shown here is derived from an EMBL/GenBank/DDBJ whole genome shotgun (WGS) entry which is preliminary data.</text>
</comment>
<dbReference type="AlphaFoldDB" id="A0AAN7CM27"/>
<evidence type="ECO:0000313" key="1">
    <source>
        <dbReference type="EMBL" id="KAK4243777.1"/>
    </source>
</evidence>
<accession>A0AAN7CM27</accession>
<protein>
    <submittedName>
        <fullName evidence="1">Uncharacterized protein</fullName>
    </submittedName>
</protein>
<keyword evidence="2" id="KW-1185">Reference proteome</keyword>
<dbReference type="EMBL" id="MU857782">
    <property type="protein sequence ID" value="KAK4243777.1"/>
    <property type="molecule type" value="Genomic_DNA"/>
</dbReference>
<dbReference type="PANTHER" id="PTHR37542:SF3">
    <property type="entry name" value="PRION-INHIBITION AND PROPAGATION HELO DOMAIN-CONTAINING PROTEIN"/>
    <property type="match status" value="1"/>
</dbReference>
<organism evidence="1 2">
    <name type="scientific">Corynascus novoguineensis</name>
    <dbReference type="NCBI Taxonomy" id="1126955"/>
    <lineage>
        <taxon>Eukaryota</taxon>
        <taxon>Fungi</taxon>
        <taxon>Dikarya</taxon>
        <taxon>Ascomycota</taxon>
        <taxon>Pezizomycotina</taxon>
        <taxon>Sordariomycetes</taxon>
        <taxon>Sordariomycetidae</taxon>
        <taxon>Sordariales</taxon>
        <taxon>Chaetomiaceae</taxon>
        <taxon>Corynascus</taxon>
    </lineage>
</organism>
<name>A0AAN7CM27_9PEZI</name>
<evidence type="ECO:0000313" key="2">
    <source>
        <dbReference type="Proteomes" id="UP001303647"/>
    </source>
</evidence>
<reference evidence="1" key="2">
    <citation type="submission" date="2023-05" db="EMBL/GenBank/DDBJ databases">
        <authorList>
            <consortium name="Lawrence Berkeley National Laboratory"/>
            <person name="Steindorff A."/>
            <person name="Hensen N."/>
            <person name="Bonometti L."/>
            <person name="Westerberg I."/>
            <person name="Brannstrom I.O."/>
            <person name="Guillou S."/>
            <person name="Cros-Aarteil S."/>
            <person name="Calhoun S."/>
            <person name="Haridas S."/>
            <person name="Kuo A."/>
            <person name="Mondo S."/>
            <person name="Pangilinan J."/>
            <person name="Riley R."/>
            <person name="Labutti K."/>
            <person name="Andreopoulos B."/>
            <person name="Lipzen A."/>
            <person name="Chen C."/>
            <person name="Yanf M."/>
            <person name="Daum C."/>
            <person name="Ng V."/>
            <person name="Clum A."/>
            <person name="Ohm R."/>
            <person name="Martin F."/>
            <person name="Silar P."/>
            <person name="Natvig D."/>
            <person name="Lalanne C."/>
            <person name="Gautier V."/>
            <person name="Ament-Velasquez S.L."/>
            <person name="Kruys A."/>
            <person name="Hutchinson M.I."/>
            <person name="Powell A.J."/>
            <person name="Barry K."/>
            <person name="Miller A.N."/>
            <person name="Grigoriev I.V."/>
            <person name="Debuchy R."/>
            <person name="Gladieux P."/>
            <person name="Thoren M.H."/>
            <person name="Johannesson H."/>
        </authorList>
    </citation>
    <scope>NUCLEOTIDE SEQUENCE</scope>
    <source>
        <strain evidence="1">CBS 359.72</strain>
    </source>
</reference>